<feature type="compositionally biased region" description="Acidic residues" evidence="1">
    <location>
        <begin position="235"/>
        <end position="245"/>
    </location>
</feature>
<evidence type="ECO:0000256" key="1">
    <source>
        <dbReference type="SAM" id="MobiDB-lite"/>
    </source>
</evidence>
<proteinExistence type="predicted"/>
<dbReference type="EMBL" id="JAEKJR010000002">
    <property type="protein sequence ID" value="MBN8431944.1"/>
    <property type="molecule type" value="Genomic_DNA"/>
</dbReference>
<protein>
    <submittedName>
        <fullName evidence="2">DUF3445 domain-containing protein</fullName>
    </submittedName>
</protein>
<organism evidence="2 3">
    <name type="scientific">Microbulbifer salipaludis</name>
    <dbReference type="NCBI Taxonomy" id="187980"/>
    <lineage>
        <taxon>Bacteria</taxon>
        <taxon>Pseudomonadati</taxon>
        <taxon>Pseudomonadota</taxon>
        <taxon>Gammaproteobacteria</taxon>
        <taxon>Cellvibrionales</taxon>
        <taxon>Microbulbiferaceae</taxon>
        <taxon>Microbulbifer</taxon>
    </lineage>
</organism>
<sequence length="337" mass="38011">MAVLLGAQFASMGVAGRDHRRYAQDLLSPVRVLPFLRDPRIVHMGLNRLSPDLWLQDCPRLPHYHHNKLSARRRLGDRVFAQLPSSLPAQRELVALLAQHLRQHHPAYHFESSGGLAWQHRADCLRWGGPAAAMGSDEPLWNASLWVADDLCLLMPGEHGYTLVAASLAAPSYWRLEEKIGQPLAEIHRPVPGFAEKIGAQVARFFDHLLPEFPVWRGNWSVVDSAELLHRGEGSEADSEEDEDREENRDEDRREVEKSLFLRVERQSLRRLPQTGAVVFSIRVMINPLEDLLGVPGALRQLQAAVASMSPEESRYKSIAPFRHQLEAFFAAHLAPS</sequence>
<dbReference type="InterPro" id="IPR021848">
    <property type="entry name" value="HODM_asu-like"/>
</dbReference>
<name>A0ABS3E9G5_9GAMM</name>
<feature type="region of interest" description="Disordered" evidence="1">
    <location>
        <begin position="231"/>
        <end position="252"/>
    </location>
</feature>
<gene>
    <name evidence="2" type="ORF">JF535_13905</name>
</gene>
<comment type="caution">
    <text evidence="2">The sequence shown here is derived from an EMBL/GenBank/DDBJ whole genome shotgun (WGS) entry which is preliminary data.</text>
</comment>
<keyword evidence="3" id="KW-1185">Reference proteome</keyword>
<accession>A0ABS3E9G5</accession>
<evidence type="ECO:0000313" key="3">
    <source>
        <dbReference type="Proteomes" id="UP000664293"/>
    </source>
</evidence>
<dbReference type="Pfam" id="PF11927">
    <property type="entry name" value="HODM_asu-like"/>
    <property type="match status" value="1"/>
</dbReference>
<dbReference type="Proteomes" id="UP000664293">
    <property type="component" value="Unassembled WGS sequence"/>
</dbReference>
<reference evidence="2 3" key="1">
    <citation type="submission" date="2020-12" db="EMBL/GenBank/DDBJ databases">
        <title>Oil enriched cultivation method for isolating marine PHA-producing bacteria.</title>
        <authorList>
            <person name="Zheng W."/>
            <person name="Yu S."/>
            <person name="Huang Y."/>
        </authorList>
    </citation>
    <scope>NUCLEOTIDE SEQUENCE [LARGE SCALE GENOMIC DNA]</scope>
    <source>
        <strain evidence="2 3">SN0-2</strain>
    </source>
</reference>
<evidence type="ECO:0000313" key="2">
    <source>
        <dbReference type="EMBL" id="MBN8431944.1"/>
    </source>
</evidence>